<dbReference type="EMBL" id="JADIMX010000032">
    <property type="protein sequence ID" value="MBO8434000.1"/>
    <property type="molecule type" value="Genomic_DNA"/>
</dbReference>
<dbReference type="PIRSF" id="PIRSF015617">
    <property type="entry name" value="Adensltrnsf_CobA"/>
    <property type="match status" value="1"/>
</dbReference>
<reference evidence="1" key="1">
    <citation type="submission" date="2020-10" db="EMBL/GenBank/DDBJ databases">
        <authorList>
            <person name="Gilroy R."/>
        </authorList>
    </citation>
    <scope>NUCLEOTIDE SEQUENCE</scope>
    <source>
        <strain evidence="1">F6-4510</strain>
    </source>
</reference>
<reference evidence="1" key="2">
    <citation type="journal article" date="2021" name="PeerJ">
        <title>Extensive microbial diversity within the chicken gut microbiome revealed by metagenomics and culture.</title>
        <authorList>
            <person name="Gilroy R."/>
            <person name="Ravi A."/>
            <person name="Getino M."/>
            <person name="Pursley I."/>
            <person name="Horton D.L."/>
            <person name="Alikhan N.F."/>
            <person name="Baker D."/>
            <person name="Gharbi K."/>
            <person name="Hall N."/>
            <person name="Watson M."/>
            <person name="Adriaenssens E.M."/>
            <person name="Foster-Nyarko E."/>
            <person name="Jarju S."/>
            <person name="Secka A."/>
            <person name="Antonio M."/>
            <person name="Oren A."/>
            <person name="Chaudhuri R.R."/>
            <person name="La Ragione R."/>
            <person name="Hildebrand F."/>
            <person name="Pallen M.J."/>
        </authorList>
    </citation>
    <scope>NUCLEOTIDE SEQUENCE</scope>
    <source>
        <strain evidence="1">F6-4510</strain>
    </source>
</reference>
<comment type="caution">
    <text evidence="1">The sequence shown here is derived from an EMBL/GenBank/DDBJ whole genome shotgun (WGS) entry which is preliminary data.</text>
</comment>
<organism evidence="1 2">
    <name type="scientific">Candidatus Fimicola merdigallinarum</name>
    <dbReference type="NCBI Taxonomy" id="2840819"/>
    <lineage>
        <taxon>Bacteria</taxon>
        <taxon>Bacillati</taxon>
        <taxon>Bacillota</taxon>
        <taxon>Clostridia</taxon>
        <taxon>Lachnospirales</taxon>
        <taxon>Lachnospiraceae</taxon>
        <taxon>Lachnospiraceae incertae sedis</taxon>
        <taxon>Candidatus Fimicola</taxon>
    </lineage>
</organism>
<dbReference type="PANTHER" id="PTHR46638">
    <property type="entry name" value="CORRINOID ADENOSYLTRANSFERASE"/>
    <property type="match status" value="1"/>
</dbReference>
<accession>A0A9D9H0I6</accession>
<dbReference type="GO" id="GO:0009236">
    <property type="term" value="P:cobalamin biosynthetic process"/>
    <property type="evidence" value="ECO:0007669"/>
    <property type="project" value="InterPro"/>
</dbReference>
<sequence length="166" mass="18742">MRKGSIFIYYGEGKGKTTLAIGQGIRAVGEGLGVIMIQFLDYNNTKEGTPLKMLEPDFRVFRFEKIRESIADIDENTKKDISSEIRNAFNFTRKIIETGECDVLILDGIIDAVENGYIDIEDLYEIISRKKSYMDIIATGNTVSDSLKEKSDYVYKICKEKTPSGV</sequence>
<dbReference type="PANTHER" id="PTHR46638:SF1">
    <property type="entry name" value="CORRINOID ADENOSYLTRANSFERASE"/>
    <property type="match status" value="1"/>
</dbReference>
<dbReference type="AlphaFoldDB" id="A0A9D9H0I6"/>
<gene>
    <name evidence="1" type="ORF">IAC55_01590</name>
</gene>
<dbReference type="InterPro" id="IPR027417">
    <property type="entry name" value="P-loop_NTPase"/>
</dbReference>
<evidence type="ECO:0000313" key="1">
    <source>
        <dbReference type="EMBL" id="MBO8434000.1"/>
    </source>
</evidence>
<evidence type="ECO:0000313" key="2">
    <source>
        <dbReference type="Proteomes" id="UP000823611"/>
    </source>
</evidence>
<dbReference type="Pfam" id="PF02572">
    <property type="entry name" value="CobA_CobO_BtuR"/>
    <property type="match status" value="1"/>
</dbReference>
<dbReference type="GO" id="GO:0005524">
    <property type="term" value="F:ATP binding"/>
    <property type="evidence" value="ECO:0007669"/>
    <property type="project" value="InterPro"/>
</dbReference>
<dbReference type="Proteomes" id="UP000823611">
    <property type="component" value="Unassembled WGS sequence"/>
</dbReference>
<protein>
    <submittedName>
        <fullName evidence="1">Cob(I)yrinic acid a,c-diamide adenosyltransferase</fullName>
    </submittedName>
</protein>
<dbReference type="SUPFAM" id="SSF52540">
    <property type="entry name" value="P-loop containing nucleoside triphosphate hydrolases"/>
    <property type="match status" value="1"/>
</dbReference>
<name>A0A9D9H0I6_9FIRM</name>
<proteinExistence type="predicted"/>
<dbReference type="Gene3D" id="3.40.50.300">
    <property type="entry name" value="P-loop containing nucleotide triphosphate hydrolases"/>
    <property type="match status" value="1"/>
</dbReference>
<dbReference type="InterPro" id="IPR003724">
    <property type="entry name" value="CblAdoTrfase_CobA"/>
</dbReference>
<dbReference type="GO" id="GO:0008817">
    <property type="term" value="F:corrinoid adenosyltransferase activity"/>
    <property type="evidence" value="ECO:0007669"/>
    <property type="project" value="InterPro"/>
</dbReference>